<dbReference type="EMBL" id="GIFC01010705">
    <property type="protein sequence ID" value="MXU92788.1"/>
    <property type="molecule type" value="Transcribed_RNA"/>
</dbReference>
<organism evidence="1">
    <name type="scientific">Ixodes ricinus</name>
    <name type="common">Common tick</name>
    <name type="synonym">Acarus ricinus</name>
    <dbReference type="NCBI Taxonomy" id="34613"/>
    <lineage>
        <taxon>Eukaryota</taxon>
        <taxon>Metazoa</taxon>
        <taxon>Ecdysozoa</taxon>
        <taxon>Arthropoda</taxon>
        <taxon>Chelicerata</taxon>
        <taxon>Arachnida</taxon>
        <taxon>Acari</taxon>
        <taxon>Parasitiformes</taxon>
        <taxon>Ixodida</taxon>
        <taxon>Ixodoidea</taxon>
        <taxon>Ixodidae</taxon>
        <taxon>Ixodinae</taxon>
        <taxon>Ixodes</taxon>
    </lineage>
</organism>
<evidence type="ECO:0000313" key="1">
    <source>
        <dbReference type="EMBL" id="MXU92788.1"/>
    </source>
</evidence>
<protein>
    <submittedName>
        <fullName evidence="1">Uncharacterized protein</fullName>
    </submittedName>
</protein>
<dbReference type="AlphaFoldDB" id="A0A6B0UU32"/>
<reference evidence="1" key="1">
    <citation type="submission" date="2019-12" db="EMBL/GenBank/DDBJ databases">
        <title>An insight into the sialome of adult female Ixodes ricinus ticks feeding for 6 days.</title>
        <authorList>
            <person name="Perner J."/>
            <person name="Ribeiro J.M.C."/>
        </authorList>
    </citation>
    <scope>NUCLEOTIDE SEQUENCE</scope>
    <source>
        <strain evidence="1">Semi-engorged</strain>
        <tissue evidence="1">Salivary glands</tissue>
    </source>
</reference>
<sequence>MGHWTISLRLSVPLELRMVMDWRGVSALFPLPMTSGTTCRIPVCPLVATEFEGECALRLILEYEIAGEGPGVWWCCVWFWTWWGWIWGWAGTGLGSGEDVDVRGQEWFAGAGADMVDGAGNEQVGAPDVDGWLKWLR</sequence>
<name>A0A6B0UU32_IXORI</name>
<proteinExistence type="predicted"/>
<accession>A0A6B0UU32</accession>